<geneLocation type="plasmid" evidence="4">
    <name>plasmid2</name>
</geneLocation>
<keyword evidence="5" id="KW-1185">Reference proteome</keyword>
<evidence type="ECO:0000313" key="5">
    <source>
        <dbReference type="Proteomes" id="UP000217895"/>
    </source>
</evidence>
<dbReference type="AlphaFoldDB" id="A0A1Z4JSI6"/>
<keyword evidence="2" id="KW-0812">Transmembrane</keyword>
<feature type="domain" description="TraD/TraG TraM recognition site" evidence="3">
    <location>
        <begin position="406"/>
        <end position="517"/>
    </location>
</feature>
<dbReference type="InterPro" id="IPR027417">
    <property type="entry name" value="P-loop_NTPase"/>
</dbReference>
<reference evidence="4 5" key="1">
    <citation type="submission" date="2017-06" db="EMBL/GenBank/DDBJ databases">
        <title>Genome sequencing of cyanobaciteial culture collection at National Institute for Environmental Studies (NIES).</title>
        <authorList>
            <person name="Hirose Y."/>
            <person name="Shimura Y."/>
            <person name="Fujisawa T."/>
            <person name="Nakamura Y."/>
            <person name="Kawachi M."/>
        </authorList>
    </citation>
    <scope>NUCLEOTIDE SEQUENCE [LARGE SCALE GENOMIC DNA]</scope>
    <source>
        <strain evidence="4 5">NIES-2135</strain>
        <plasmid evidence="5">Plasmid Plasmid2 dna</plasmid>
    </source>
</reference>
<dbReference type="InterPro" id="IPR032689">
    <property type="entry name" value="TraG-D_C"/>
</dbReference>
<sequence>MALDRTRPTDFKTLRLRSLKVGLLHSAIATGVIVGLLALFPQIARSPLLCYLLGCPVFVFYLRVLGVGCDIFFVERARQQEQALRKGRKVLGAPPQRDCFAKALFESRQAGKKILDRYLIGFELETGAPLWVSDDDLCTHAAVFAKTGVGKTLWLESLLFQQMLRGRASGCTFIDAKRDSGTLAHIIYMAHITGRIEDLIVIDPLSPIHSYNFVATTQRADVKARKVLRAGLPPIADASTAKHYDRLAADSVFRIVRALDSIGLSWSIKDVAVALSSFAIAYPYLHNVLQSVNAQEALLELSHFATTYRTAKGTLDIQKLTDNLRGIASELHSIAAGDAGDVFCSTHSDLRLTEAIMQGKIVYFMLPRLEESEGASRMLKVFREDLEVSIGEITSNQDFRLDDPHLVIVDEGASTFSPTWANLFELARKGRFALLFGAQSAAGLSDQSLGLSQAFYERVMANVNLKVAMRLGDNKTAMDLSHWLGKTTVIKKSVSRSKSKGSASSALLFDANAKRQTGRSSTESFYEEEVDSVSADELKYGLLAEKGLAWVDLGGKLTKMRALWIDFDLPKDWKGRSTVPQLEITETDPLALGKIVDRAVLESEIINQQRQTNVASTSIVSSVSTPTRIEASRSKHQETFKLLHNDQHRSSRYESSVVVPTHLQRQTMVGSESRPSFFRLSSKKSPRKR</sequence>
<evidence type="ECO:0000313" key="4">
    <source>
        <dbReference type="EMBL" id="BAY59646.1"/>
    </source>
</evidence>
<feature type="transmembrane region" description="Helical" evidence="2">
    <location>
        <begin position="21"/>
        <end position="39"/>
    </location>
</feature>
<name>A0A1Z4JSI6_LEPBY</name>
<feature type="compositionally biased region" description="Polar residues" evidence="1">
    <location>
        <begin position="665"/>
        <end position="674"/>
    </location>
</feature>
<protein>
    <recommendedName>
        <fullName evidence="3">TraD/TraG TraM recognition site domain-containing protein</fullName>
    </recommendedName>
</protein>
<dbReference type="EMBL" id="AP018205">
    <property type="protein sequence ID" value="BAY59646.1"/>
    <property type="molecule type" value="Genomic_DNA"/>
</dbReference>
<keyword evidence="4" id="KW-0614">Plasmid</keyword>
<dbReference type="PANTHER" id="PTHR30121:SF6">
    <property type="entry name" value="SLR6007 PROTEIN"/>
    <property type="match status" value="1"/>
</dbReference>
<accession>A0A1Z4JSI6</accession>
<dbReference type="Gene3D" id="3.40.50.300">
    <property type="entry name" value="P-loop containing nucleotide triphosphate hydrolases"/>
    <property type="match status" value="2"/>
</dbReference>
<proteinExistence type="predicted"/>
<feature type="region of interest" description="Disordered" evidence="1">
    <location>
        <begin position="665"/>
        <end position="689"/>
    </location>
</feature>
<dbReference type="Proteomes" id="UP000217895">
    <property type="component" value="Plasmid Plasmid2 dna"/>
</dbReference>
<evidence type="ECO:0000256" key="2">
    <source>
        <dbReference type="SAM" id="Phobius"/>
    </source>
</evidence>
<dbReference type="PANTHER" id="PTHR30121">
    <property type="entry name" value="UNCHARACTERIZED PROTEIN YJGR-RELATED"/>
    <property type="match status" value="1"/>
</dbReference>
<organism evidence="4 5">
    <name type="scientific">Leptolyngbya boryana NIES-2135</name>
    <dbReference type="NCBI Taxonomy" id="1973484"/>
    <lineage>
        <taxon>Bacteria</taxon>
        <taxon>Bacillati</taxon>
        <taxon>Cyanobacteriota</taxon>
        <taxon>Cyanophyceae</taxon>
        <taxon>Leptolyngbyales</taxon>
        <taxon>Leptolyngbyaceae</taxon>
        <taxon>Leptolyngbya group</taxon>
        <taxon>Leptolyngbya</taxon>
    </lineage>
</organism>
<keyword evidence="2" id="KW-1133">Transmembrane helix</keyword>
<gene>
    <name evidence="4" type="ORF">NIES2135_65230</name>
</gene>
<dbReference type="InterPro" id="IPR051162">
    <property type="entry name" value="T4SS_component"/>
</dbReference>
<evidence type="ECO:0000256" key="1">
    <source>
        <dbReference type="SAM" id="MobiDB-lite"/>
    </source>
</evidence>
<dbReference type="Pfam" id="PF12696">
    <property type="entry name" value="TraG-D_C"/>
    <property type="match status" value="1"/>
</dbReference>
<dbReference type="SUPFAM" id="SSF52540">
    <property type="entry name" value="P-loop containing nucleoside triphosphate hydrolases"/>
    <property type="match status" value="1"/>
</dbReference>
<evidence type="ECO:0000259" key="3">
    <source>
        <dbReference type="Pfam" id="PF12696"/>
    </source>
</evidence>
<keyword evidence="2" id="KW-0472">Membrane</keyword>